<proteinExistence type="predicted"/>
<protein>
    <submittedName>
        <fullName evidence="2">Dolichol-phosphate mannosyltransferase</fullName>
    </submittedName>
</protein>
<evidence type="ECO:0000313" key="3">
    <source>
        <dbReference type="Proteomes" id="UP000295662"/>
    </source>
</evidence>
<keyword evidence="3" id="KW-1185">Reference proteome</keyword>
<dbReference type="GO" id="GO:0016757">
    <property type="term" value="F:glycosyltransferase activity"/>
    <property type="evidence" value="ECO:0007669"/>
    <property type="project" value="UniProtKB-KW"/>
</dbReference>
<name>A0A4V6Q5G6_9BACT</name>
<feature type="domain" description="Glycosyltransferase 2-like" evidence="1">
    <location>
        <begin position="9"/>
        <end position="176"/>
    </location>
</feature>
<dbReference type="Proteomes" id="UP000295662">
    <property type="component" value="Unassembled WGS sequence"/>
</dbReference>
<organism evidence="2 3">
    <name type="scientific">Prosthecobacter fusiformis</name>
    <dbReference type="NCBI Taxonomy" id="48464"/>
    <lineage>
        <taxon>Bacteria</taxon>
        <taxon>Pseudomonadati</taxon>
        <taxon>Verrucomicrobiota</taxon>
        <taxon>Verrucomicrobiia</taxon>
        <taxon>Verrucomicrobiales</taxon>
        <taxon>Verrucomicrobiaceae</taxon>
        <taxon>Prosthecobacter</taxon>
    </lineage>
</organism>
<dbReference type="OrthoDB" id="9810303at2"/>
<dbReference type="InterPro" id="IPR029044">
    <property type="entry name" value="Nucleotide-diphossugar_trans"/>
</dbReference>
<dbReference type="SUPFAM" id="SSF53448">
    <property type="entry name" value="Nucleotide-diphospho-sugar transferases"/>
    <property type="match status" value="1"/>
</dbReference>
<dbReference type="EMBL" id="SOCA01000002">
    <property type="protein sequence ID" value="TDU73423.1"/>
    <property type="molecule type" value="Genomic_DNA"/>
</dbReference>
<keyword evidence="2" id="KW-0328">Glycosyltransferase</keyword>
<comment type="caution">
    <text evidence="2">The sequence shown here is derived from an EMBL/GenBank/DDBJ whole genome shotgun (WGS) entry which is preliminary data.</text>
</comment>
<sequence>MKRIASVAIVLPAFNEEKDLPALLARIKETLSGQDFRYEVIVVDDGSKDRTAEIAKEGAKDMPLTLIQHEANKGLGMGIQTGLSAAMKVADAVVVMDSDNTHDPIYVMEMVRELETKDVQLVIASRYQTGSVIVGLSAFRKGLSLGCFLLMKTLVPFNNVRDYSTGFRAYDSGLLKRMATVYGEDKLVEESGFVCMLEVLLKLRAIGAKATEIPYTLRYDLKAGVSKLRIWRTLKRYLIVVNRYRSKRPDAATAVAMTAKQAGA</sequence>
<accession>A0A4V6Q5G6</accession>
<dbReference type="Pfam" id="PF00535">
    <property type="entry name" value="Glycos_transf_2"/>
    <property type="match status" value="1"/>
</dbReference>
<dbReference type="InterPro" id="IPR050256">
    <property type="entry name" value="Glycosyltransferase_2"/>
</dbReference>
<dbReference type="PANTHER" id="PTHR48090:SF7">
    <property type="entry name" value="RFBJ PROTEIN"/>
    <property type="match status" value="1"/>
</dbReference>
<dbReference type="AlphaFoldDB" id="A0A4V6Q5G6"/>
<dbReference type="PANTHER" id="PTHR48090">
    <property type="entry name" value="UNDECAPRENYL-PHOSPHATE 4-DEOXY-4-FORMAMIDO-L-ARABINOSE TRANSFERASE-RELATED"/>
    <property type="match status" value="1"/>
</dbReference>
<keyword evidence="2" id="KW-0808">Transferase</keyword>
<dbReference type="Gene3D" id="3.90.550.10">
    <property type="entry name" value="Spore Coat Polysaccharide Biosynthesis Protein SpsA, Chain A"/>
    <property type="match status" value="1"/>
</dbReference>
<evidence type="ECO:0000313" key="2">
    <source>
        <dbReference type="EMBL" id="TDU73423.1"/>
    </source>
</evidence>
<reference evidence="2 3" key="1">
    <citation type="submission" date="2019-03" db="EMBL/GenBank/DDBJ databases">
        <title>Genomic Encyclopedia of Archaeal and Bacterial Type Strains, Phase II (KMG-II): from individual species to whole genera.</title>
        <authorList>
            <person name="Goeker M."/>
        </authorList>
    </citation>
    <scope>NUCLEOTIDE SEQUENCE [LARGE SCALE GENOMIC DNA]</scope>
    <source>
        <strain evidence="2 3">ATCC 25309</strain>
    </source>
</reference>
<dbReference type="RefSeq" id="WP_133794942.1">
    <property type="nucleotide sequence ID" value="NZ_SOCA01000002.1"/>
</dbReference>
<dbReference type="InterPro" id="IPR001173">
    <property type="entry name" value="Glyco_trans_2-like"/>
</dbReference>
<evidence type="ECO:0000259" key="1">
    <source>
        <dbReference type="Pfam" id="PF00535"/>
    </source>
</evidence>
<gene>
    <name evidence="2" type="ORF">EI77_01893</name>
</gene>